<evidence type="ECO:0000313" key="2">
    <source>
        <dbReference type="EMBL" id="TDB68954.1"/>
    </source>
</evidence>
<dbReference type="OrthoDB" id="1490051at2"/>
<feature type="chain" id="PRO_5020834339" evidence="1">
    <location>
        <begin position="29"/>
        <end position="430"/>
    </location>
</feature>
<organism evidence="2 3">
    <name type="scientific">Arundinibacter roseus</name>
    <dbReference type="NCBI Taxonomy" id="2070510"/>
    <lineage>
        <taxon>Bacteria</taxon>
        <taxon>Pseudomonadati</taxon>
        <taxon>Bacteroidota</taxon>
        <taxon>Cytophagia</taxon>
        <taxon>Cytophagales</taxon>
        <taxon>Spirosomataceae</taxon>
        <taxon>Arundinibacter</taxon>
    </lineage>
</organism>
<evidence type="ECO:0000313" key="3">
    <source>
        <dbReference type="Proteomes" id="UP000295706"/>
    </source>
</evidence>
<name>A0A4R4KKX6_9BACT</name>
<dbReference type="NCBIfam" id="TIGR04183">
    <property type="entry name" value="Por_Secre_tail"/>
    <property type="match status" value="1"/>
</dbReference>
<feature type="signal peptide" evidence="1">
    <location>
        <begin position="1"/>
        <end position="28"/>
    </location>
</feature>
<dbReference type="AlphaFoldDB" id="A0A4R4KKX6"/>
<accession>A0A4R4KKX6</accession>
<keyword evidence="1" id="KW-0732">Signal</keyword>
<proteinExistence type="predicted"/>
<gene>
    <name evidence="2" type="ORF">EZE20_01040</name>
</gene>
<comment type="caution">
    <text evidence="2">The sequence shown here is derived from an EMBL/GenBank/DDBJ whole genome shotgun (WGS) entry which is preliminary data.</text>
</comment>
<dbReference type="RefSeq" id="WP_132113566.1">
    <property type="nucleotide sequence ID" value="NZ_SMJU01000001.1"/>
</dbReference>
<evidence type="ECO:0000256" key="1">
    <source>
        <dbReference type="SAM" id="SignalP"/>
    </source>
</evidence>
<dbReference type="Proteomes" id="UP000295706">
    <property type="component" value="Unassembled WGS sequence"/>
</dbReference>
<protein>
    <submittedName>
        <fullName evidence="2">T9SS type A sorting domain-containing protein</fullName>
    </submittedName>
</protein>
<reference evidence="2 3" key="1">
    <citation type="submission" date="2019-02" db="EMBL/GenBank/DDBJ databases">
        <title>Arundinibacter roseus gen. nov., sp. nov., a new member of the family Cytophagaceae.</title>
        <authorList>
            <person name="Szuroczki S."/>
            <person name="Khayer B."/>
            <person name="Sproer C."/>
            <person name="Toumi M."/>
            <person name="Szabo A."/>
            <person name="Felfoldi T."/>
            <person name="Schumann P."/>
            <person name="Toth E."/>
        </authorList>
    </citation>
    <scope>NUCLEOTIDE SEQUENCE [LARGE SCALE GENOMIC DNA]</scope>
    <source>
        <strain evidence="2 3">DMA-k-7a</strain>
    </source>
</reference>
<dbReference type="InterPro" id="IPR026444">
    <property type="entry name" value="Secre_tail"/>
</dbReference>
<dbReference type="EMBL" id="SMJU01000001">
    <property type="protein sequence ID" value="TDB68954.1"/>
    <property type="molecule type" value="Genomic_DNA"/>
</dbReference>
<keyword evidence="3" id="KW-1185">Reference proteome</keyword>
<sequence>MKNLYKKIRKSALILGLAVLGLPFCVHAQRVYFEQDFLDEAEYASTTPTVQQFDTIRIAPPLTLTSGPGDGYLQFNRPSTSGEARIVRSTDIGVNLRSLYIEFTVNVPNNSGASNNAGLFSFGTNYSTTAVGATSPGNSFARFSIAFNGDNTYRIYDPRYFTTSANLSGPTAILLVTNGRDEPFPYLTPLGTYDTLALNSYSLWAGTELISENVRSNNDLPITDFDFRFGLGVGSIQFGPLRIREIEGILPVNLTYFRAQRLGEEVALEWETAWERNSKEFVVQRSTNLKEFGDIGKLAAAGETEGKTQYTFTDPSPALGTNYYRLRQVDKDNTYEYSKVVDVVNNPNAPQLLVSPNPIRNQVVRLRTFLLDDSSLQLVNLLGQTIPFDMKQTEPNTLELRPLSFMSPGLYIISTIKNGTRYSSQLVVPY</sequence>